<dbReference type="PANTHER" id="PTHR13062">
    <property type="entry name" value="COLLAGENASE"/>
    <property type="match status" value="1"/>
</dbReference>
<dbReference type="GO" id="GO:0004222">
    <property type="term" value="F:metalloendopeptidase activity"/>
    <property type="evidence" value="ECO:0007669"/>
    <property type="project" value="UniProtKB-EC"/>
</dbReference>
<evidence type="ECO:0000313" key="19">
    <source>
        <dbReference type="Proteomes" id="UP001556040"/>
    </source>
</evidence>
<evidence type="ECO:0000256" key="5">
    <source>
        <dbReference type="ARBA" id="ARBA00012653"/>
    </source>
</evidence>
<evidence type="ECO:0000256" key="4">
    <source>
        <dbReference type="ARBA" id="ARBA00004613"/>
    </source>
</evidence>
<dbReference type="InterPro" id="IPR002169">
    <property type="entry name" value="Peptidase_M9A/M9B"/>
</dbReference>
<dbReference type="Pfam" id="PF18496">
    <property type="entry name" value="ColG_sub"/>
    <property type="match status" value="1"/>
</dbReference>
<keyword evidence="12" id="KW-0482">Metalloprotease</keyword>
<organism evidence="18 19">
    <name type="scientific">Jeotgalibacillus marinus</name>
    <dbReference type="NCBI Taxonomy" id="86667"/>
    <lineage>
        <taxon>Bacteria</taxon>
        <taxon>Bacillati</taxon>
        <taxon>Bacillota</taxon>
        <taxon>Bacilli</taxon>
        <taxon>Bacillales</taxon>
        <taxon>Caryophanaceae</taxon>
        <taxon>Jeotgalibacillus</taxon>
    </lineage>
</organism>
<feature type="region of interest" description="Disordered" evidence="14">
    <location>
        <begin position="63"/>
        <end position="84"/>
    </location>
</feature>
<keyword evidence="9 15" id="KW-0732">Signal</keyword>
<comment type="cofactor">
    <cofactor evidence="2">
        <name>Ca(2+)</name>
        <dbReference type="ChEBI" id="CHEBI:29108"/>
    </cofactor>
</comment>
<comment type="cofactor">
    <cofactor evidence="3">
        <name>Zn(2+)</name>
        <dbReference type="ChEBI" id="CHEBI:29105"/>
    </cofactor>
</comment>
<name>A0ABV3Q603_9BACL</name>
<dbReference type="PRINTS" id="PR00931">
    <property type="entry name" value="MICOLLPTASE"/>
</dbReference>
<evidence type="ECO:0000313" key="18">
    <source>
        <dbReference type="EMBL" id="MEW9502773.1"/>
    </source>
</evidence>
<feature type="domain" description="Collagenase ColG-like catalytic helper subdomain" evidence="17">
    <location>
        <begin position="647"/>
        <end position="761"/>
    </location>
</feature>
<evidence type="ECO:0000256" key="15">
    <source>
        <dbReference type="SAM" id="SignalP"/>
    </source>
</evidence>
<accession>A0ABV3Q603</accession>
<comment type="subcellular location">
    <subcellularLocation>
        <location evidence="4">Secreted</location>
    </subcellularLocation>
</comment>
<evidence type="ECO:0000256" key="6">
    <source>
        <dbReference type="ARBA" id="ARBA00022525"/>
    </source>
</evidence>
<keyword evidence="10 18" id="KW-0378">Hydrolase</keyword>
<dbReference type="Gene3D" id="3.30.980.50">
    <property type="match status" value="1"/>
</dbReference>
<evidence type="ECO:0000256" key="8">
    <source>
        <dbReference type="ARBA" id="ARBA00022723"/>
    </source>
</evidence>
<feature type="signal peptide" evidence="15">
    <location>
        <begin position="1"/>
        <end position="31"/>
    </location>
</feature>
<feature type="domain" description="Peptidase M9 collagenase N-terminal" evidence="16">
    <location>
        <begin position="95"/>
        <end position="275"/>
    </location>
</feature>
<dbReference type="Pfam" id="PF01752">
    <property type="entry name" value="Peptidase_M9"/>
    <property type="match status" value="1"/>
</dbReference>
<keyword evidence="8" id="KW-0479">Metal-binding</keyword>
<dbReference type="EMBL" id="JBFMIA010000015">
    <property type="protein sequence ID" value="MEW9502773.1"/>
    <property type="molecule type" value="Genomic_DNA"/>
</dbReference>
<dbReference type="Gene3D" id="3.40.30.160">
    <property type="entry name" value="Collagenase ColT, N-terminal domain"/>
    <property type="match status" value="1"/>
</dbReference>
<keyword evidence="7" id="KW-0645">Protease</keyword>
<dbReference type="InterPro" id="IPR041379">
    <property type="entry name" value="ColG_subdomain"/>
</dbReference>
<evidence type="ECO:0000256" key="9">
    <source>
        <dbReference type="ARBA" id="ARBA00022729"/>
    </source>
</evidence>
<evidence type="ECO:0000256" key="10">
    <source>
        <dbReference type="ARBA" id="ARBA00022801"/>
    </source>
</evidence>
<evidence type="ECO:0000256" key="3">
    <source>
        <dbReference type="ARBA" id="ARBA00001947"/>
    </source>
</evidence>
<sequence>MTSKNKKVFKTVGNSLLAVTLLVPVGYTTYAQETSNEKYDQLIESTFDQKQSLLQNEQTVHVKNEEELQRIRPEGPKDEDNTSDQKFENEAVNDYTFADLNRLSNADLVDLLVTINTRDISDFWSYSRDVVEFYGDQQRILYLLDEINDLGSQYTANDGRGLATLMEVVNKGFLFEFDYQDPKMAYLSDLSFREKVTPAVVSVIKNSHFGLGTTAQDAVVEHAGFLTTHATVDLELFDNALPVLEEFNSQVDTYITEITKTNAIYGLINGLEYVQYYNYRNGPYDFVEEAPWYGQIDDIFNEVAVILEFSQFADTRHEWLIDNAVFFITEEGKFHSDLTFTLDTFNKALNTYPYYGGVYLGLARTIDRLGGDIDYDQIVEDYEDYYYGNEYTFDNGEIVIKAGDRVDPEEIQRLYWAAKEEKAQFHRYYGVDEPIEQGNVDDVLTAIIYNDRDEYNMNQHLNNVSTNNGGIYIQPWGTLFTWDRDVAAGDSIYELEELFRHEYFHYLQSRYAIPGMWGRTPLYDNDRLVWIEEGGGEFFAGATRTGFDTRSTKIRGIHSNPQDRYTLDEVLHGTYGSWYIYDYAYAFYDFIVTKHVDVFDQVKVLLRTEDAAGFDQYMDELSSDPVLEEEFQEHMQELVDDGGRVVLVEDDYTASHSARDFVDIKEGILNEMRLRRVSDTENSAEFFNTYTVEGTYVGGKSNGLTDDREEMNDIVNQALANLDSTWSGYKTVTAYFVNHRVNDDGRYEFDVVFHGLLTDDKDS</sequence>
<feature type="chain" id="PRO_5047340595" description="microbial collagenase" evidence="15">
    <location>
        <begin position="32"/>
        <end position="763"/>
    </location>
</feature>
<keyword evidence="13" id="KW-0865">Zymogen</keyword>
<evidence type="ECO:0000256" key="7">
    <source>
        <dbReference type="ARBA" id="ARBA00022670"/>
    </source>
</evidence>
<dbReference type="Proteomes" id="UP001556040">
    <property type="component" value="Unassembled WGS sequence"/>
</dbReference>
<protein>
    <recommendedName>
        <fullName evidence="5">microbial collagenase</fullName>
        <ecNumber evidence="5">3.4.24.3</ecNumber>
    </recommendedName>
</protein>
<dbReference type="RefSeq" id="WP_367780261.1">
    <property type="nucleotide sequence ID" value="NZ_JBFMIA010000015.1"/>
</dbReference>
<keyword evidence="6" id="KW-0964">Secreted</keyword>
<keyword evidence="11" id="KW-0862">Zinc</keyword>
<dbReference type="InterPro" id="IPR013661">
    <property type="entry name" value="Peptidase_M9_N_dom"/>
</dbReference>
<evidence type="ECO:0000256" key="1">
    <source>
        <dbReference type="ARBA" id="ARBA00000424"/>
    </source>
</evidence>
<comment type="caution">
    <text evidence="18">The sequence shown here is derived from an EMBL/GenBank/DDBJ whole genome shotgun (WGS) entry which is preliminary data.</text>
</comment>
<evidence type="ECO:0000256" key="12">
    <source>
        <dbReference type="ARBA" id="ARBA00023049"/>
    </source>
</evidence>
<evidence type="ECO:0000259" key="17">
    <source>
        <dbReference type="Pfam" id="PF18496"/>
    </source>
</evidence>
<gene>
    <name evidence="18" type="ORF">AB1471_13320</name>
</gene>
<proteinExistence type="predicted"/>
<evidence type="ECO:0000259" key="16">
    <source>
        <dbReference type="Pfam" id="PF08453"/>
    </source>
</evidence>
<dbReference type="Gene3D" id="1.10.390.20">
    <property type="match status" value="1"/>
</dbReference>
<evidence type="ECO:0000256" key="13">
    <source>
        <dbReference type="ARBA" id="ARBA00023145"/>
    </source>
</evidence>
<evidence type="ECO:0000256" key="14">
    <source>
        <dbReference type="SAM" id="MobiDB-lite"/>
    </source>
</evidence>
<dbReference type="PANTHER" id="PTHR13062:SF9">
    <property type="entry name" value="MICROBIAL COLLAGENASE"/>
    <property type="match status" value="1"/>
</dbReference>
<comment type="catalytic activity">
    <reaction evidence="1">
        <text>Digestion of native collagen in the triple helical region at Xaa-|-Gly bonds. With synthetic peptides, a preference is shown for Gly at P3 and P1', Pro and Ala at P2 and P2', and hydroxyproline, Ala or Arg at P3'.</text>
        <dbReference type="EC" id="3.4.24.3"/>
    </reaction>
</comment>
<evidence type="ECO:0000256" key="2">
    <source>
        <dbReference type="ARBA" id="ARBA00001913"/>
    </source>
</evidence>
<keyword evidence="19" id="KW-1185">Reference proteome</keyword>
<dbReference type="Pfam" id="PF08453">
    <property type="entry name" value="Peptidase_M9_N"/>
    <property type="match status" value="1"/>
</dbReference>
<dbReference type="EC" id="3.4.24.3" evidence="5"/>
<evidence type="ECO:0000256" key="11">
    <source>
        <dbReference type="ARBA" id="ARBA00022833"/>
    </source>
</evidence>
<reference evidence="18 19" key="1">
    <citation type="journal article" date="1979" name="Int. J. Syst. Evol. Microbiol.">
        <title>Bacillus globisporus subsp. marinus subsp. nov.</title>
        <authorList>
            <person name="Liu H."/>
        </authorList>
    </citation>
    <scope>NUCLEOTIDE SEQUENCE [LARGE SCALE GENOMIC DNA]</scope>
    <source>
        <strain evidence="18 19">DSM 1297</strain>
    </source>
</reference>